<dbReference type="GO" id="GO:0008270">
    <property type="term" value="F:zinc ion binding"/>
    <property type="evidence" value="ECO:0007669"/>
    <property type="project" value="InterPro"/>
</dbReference>
<dbReference type="VEuPathDB" id="FungiDB:FOXG_14925"/>
<accession>A0A2H3U467</accession>
<dbReference type="AlphaFoldDB" id="A0A2H3U467"/>
<dbReference type="EMBL" id="FMJY01000007">
    <property type="protein sequence ID" value="SCO88889.1"/>
    <property type="molecule type" value="Genomic_DNA"/>
</dbReference>
<sequence length="338" mass="38062">MVSSISDDCQGASQFQIAPWTDGMLNGHMHDGLPQSHGLDDVPFPSDHQEWELHPGAWTVVTDDSNLILHILALYFCWEYPIFAPLSKKHFLQDFRYGQRRYSSPLLVNALLALGSRFPTHRMTWANSEDLHSAGDHFFVEAQRLFVKETDHHSLTTIQALGIMSIREASCGRSLKSRYYAGQSIRLAFEMGLHRTPDKGDTDELAVQLATFWGAFSLDIASSLVTVSLPNCSYTPHLPSKPAVKRDVEASVWIPYTGDGAPLQLQYEQPSNERSVCKCLCELSERVHKSLYLLHSPRKSLTAHGLLGTYTEYLDWYNGVPEVLRLGHNFTPAVLFTQ</sequence>
<dbReference type="CDD" id="cd12148">
    <property type="entry name" value="fungal_TF_MHR"/>
    <property type="match status" value="1"/>
</dbReference>
<dbReference type="InterPro" id="IPR051615">
    <property type="entry name" value="Transcr_Regulatory_Elem"/>
</dbReference>
<dbReference type="GO" id="GO:0003677">
    <property type="term" value="F:DNA binding"/>
    <property type="evidence" value="ECO:0007669"/>
    <property type="project" value="UniProtKB-KW"/>
</dbReference>
<dbReference type="Pfam" id="PF04082">
    <property type="entry name" value="Fungal_trans"/>
    <property type="match status" value="1"/>
</dbReference>
<organism evidence="8 9">
    <name type="scientific">Fusarium oxysporum</name>
    <name type="common">Fusarium vascular wilt</name>
    <dbReference type="NCBI Taxonomy" id="5507"/>
    <lineage>
        <taxon>Eukaryota</taxon>
        <taxon>Fungi</taxon>
        <taxon>Dikarya</taxon>
        <taxon>Ascomycota</taxon>
        <taxon>Pezizomycotina</taxon>
        <taxon>Sordariomycetes</taxon>
        <taxon>Hypocreomycetidae</taxon>
        <taxon>Hypocreales</taxon>
        <taxon>Nectriaceae</taxon>
        <taxon>Fusarium</taxon>
        <taxon>Fusarium oxysporum species complex</taxon>
    </lineage>
</organism>
<reference evidence="9" key="1">
    <citation type="submission" date="2016-09" db="EMBL/GenBank/DDBJ databases">
        <authorList>
            <person name="Guldener U."/>
        </authorList>
    </citation>
    <scope>NUCLEOTIDE SEQUENCE [LARGE SCALE GENOMIC DNA]</scope>
    <source>
        <strain evidence="9">V64-1</strain>
    </source>
</reference>
<feature type="domain" description="Xylanolytic transcriptional activator regulatory" evidence="7">
    <location>
        <begin position="73"/>
        <end position="226"/>
    </location>
</feature>
<dbReference type="VEuPathDB" id="FungiDB:FOIG_12609"/>
<protein>
    <submittedName>
        <fullName evidence="8">Related to nitrate assimilation regulatory protein nirA</fullName>
    </submittedName>
</protein>
<dbReference type="VEuPathDB" id="FungiDB:FOMG_15468"/>
<evidence type="ECO:0000313" key="8">
    <source>
        <dbReference type="EMBL" id="SCO88889.1"/>
    </source>
</evidence>
<evidence type="ECO:0000256" key="3">
    <source>
        <dbReference type="ARBA" id="ARBA00023015"/>
    </source>
</evidence>
<dbReference type="PANTHER" id="PTHR31313:SF4">
    <property type="entry name" value="CONIDIAL DEVELOPMENT PROTEIN FLUFFY"/>
    <property type="match status" value="1"/>
</dbReference>
<keyword evidence="2" id="KW-0862">Zinc</keyword>
<dbReference type="VEuPathDB" id="FungiDB:FOC4_g10001030"/>
<dbReference type="VEuPathDB" id="FungiDB:FOZG_17039"/>
<gene>
    <name evidence="8" type="ORF">FRV6_13017</name>
</gene>
<evidence type="ECO:0000256" key="4">
    <source>
        <dbReference type="ARBA" id="ARBA00023125"/>
    </source>
</evidence>
<evidence type="ECO:0000259" key="7">
    <source>
        <dbReference type="Pfam" id="PF04082"/>
    </source>
</evidence>
<dbReference type="Proteomes" id="UP000219369">
    <property type="component" value="Unassembled WGS sequence"/>
</dbReference>
<dbReference type="GO" id="GO:0006351">
    <property type="term" value="P:DNA-templated transcription"/>
    <property type="evidence" value="ECO:0007669"/>
    <property type="project" value="InterPro"/>
</dbReference>
<keyword evidence="4" id="KW-0238">DNA-binding</keyword>
<dbReference type="InterPro" id="IPR007219">
    <property type="entry name" value="XnlR_reg_dom"/>
</dbReference>
<proteinExistence type="predicted"/>
<dbReference type="OrthoDB" id="2123952at2759"/>
<evidence type="ECO:0000256" key="6">
    <source>
        <dbReference type="ARBA" id="ARBA00023242"/>
    </source>
</evidence>
<name>A0A2H3U467_FUSOX</name>
<evidence type="ECO:0000256" key="5">
    <source>
        <dbReference type="ARBA" id="ARBA00023163"/>
    </source>
</evidence>
<dbReference type="VEuPathDB" id="FungiDB:FOC1_g10002530"/>
<evidence type="ECO:0000313" key="9">
    <source>
        <dbReference type="Proteomes" id="UP000219369"/>
    </source>
</evidence>
<keyword evidence="5" id="KW-0804">Transcription</keyword>
<keyword evidence="3" id="KW-0805">Transcription regulation</keyword>
<keyword evidence="6" id="KW-0539">Nucleus</keyword>
<dbReference type="VEuPathDB" id="FungiDB:HZS61_005181"/>
<evidence type="ECO:0000256" key="1">
    <source>
        <dbReference type="ARBA" id="ARBA00022723"/>
    </source>
</evidence>
<evidence type="ECO:0000256" key="2">
    <source>
        <dbReference type="ARBA" id="ARBA00022833"/>
    </source>
</evidence>
<keyword evidence="1" id="KW-0479">Metal-binding</keyword>
<dbReference type="PANTHER" id="PTHR31313">
    <property type="entry name" value="TY1 ENHANCER ACTIVATOR"/>
    <property type="match status" value="1"/>
</dbReference>